<proteinExistence type="predicted"/>
<evidence type="ECO:0000256" key="1">
    <source>
        <dbReference type="ARBA" id="ARBA00004651"/>
    </source>
</evidence>
<feature type="transmembrane region" description="Helical" evidence="7">
    <location>
        <begin position="296"/>
        <end position="318"/>
    </location>
</feature>
<protein>
    <submittedName>
        <fullName evidence="9">Shikimate transporter</fullName>
    </submittedName>
</protein>
<keyword evidence="2" id="KW-0813">Transport</keyword>
<feature type="transmembrane region" description="Helical" evidence="7">
    <location>
        <begin position="351"/>
        <end position="372"/>
    </location>
</feature>
<name>A0ABW4RSW9_9ACTN</name>
<dbReference type="EMBL" id="JBHUFZ010000007">
    <property type="protein sequence ID" value="MFD1889179.1"/>
    <property type="molecule type" value="Genomic_DNA"/>
</dbReference>
<feature type="transmembrane region" description="Helical" evidence="7">
    <location>
        <begin position="419"/>
        <end position="440"/>
    </location>
</feature>
<evidence type="ECO:0000313" key="9">
    <source>
        <dbReference type="EMBL" id="MFD1889179.1"/>
    </source>
</evidence>
<evidence type="ECO:0000256" key="3">
    <source>
        <dbReference type="ARBA" id="ARBA00022475"/>
    </source>
</evidence>
<keyword evidence="6 7" id="KW-0472">Membrane</keyword>
<dbReference type="PANTHER" id="PTHR43045:SF1">
    <property type="entry name" value="SHIKIMATE TRANSPORTER"/>
    <property type="match status" value="1"/>
</dbReference>
<feature type="transmembrane region" description="Helical" evidence="7">
    <location>
        <begin position="392"/>
        <end position="413"/>
    </location>
</feature>
<dbReference type="Pfam" id="PF07690">
    <property type="entry name" value="MFS_1"/>
    <property type="match status" value="1"/>
</dbReference>
<dbReference type="RefSeq" id="WP_343873849.1">
    <property type="nucleotide sequence ID" value="NZ_BAAAIX010000021.1"/>
</dbReference>
<organism evidence="9 10">
    <name type="scientific">Luteococcus peritonei</name>
    <dbReference type="NCBI Taxonomy" id="88874"/>
    <lineage>
        <taxon>Bacteria</taxon>
        <taxon>Bacillati</taxon>
        <taxon>Actinomycetota</taxon>
        <taxon>Actinomycetes</taxon>
        <taxon>Propionibacteriales</taxon>
        <taxon>Propionibacteriaceae</taxon>
        <taxon>Luteococcus</taxon>
    </lineage>
</organism>
<dbReference type="InterPro" id="IPR011701">
    <property type="entry name" value="MFS"/>
</dbReference>
<reference evidence="10" key="1">
    <citation type="journal article" date="2019" name="Int. J. Syst. Evol. Microbiol.">
        <title>The Global Catalogue of Microorganisms (GCM) 10K type strain sequencing project: providing services to taxonomists for standard genome sequencing and annotation.</title>
        <authorList>
            <consortium name="The Broad Institute Genomics Platform"/>
            <consortium name="The Broad Institute Genome Sequencing Center for Infectious Disease"/>
            <person name="Wu L."/>
            <person name="Ma J."/>
        </authorList>
    </citation>
    <scope>NUCLEOTIDE SEQUENCE [LARGE SCALE GENOMIC DNA]</scope>
    <source>
        <strain evidence="10">CAIM 431</strain>
    </source>
</reference>
<dbReference type="NCBIfam" id="NF007414">
    <property type="entry name" value="PRK09952.1"/>
    <property type="match status" value="1"/>
</dbReference>
<comment type="subcellular location">
    <subcellularLocation>
        <location evidence="1">Cell membrane</location>
        <topology evidence="1">Multi-pass membrane protein</topology>
    </subcellularLocation>
</comment>
<dbReference type="Proteomes" id="UP001597326">
    <property type="component" value="Unassembled WGS sequence"/>
</dbReference>
<keyword evidence="10" id="KW-1185">Reference proteome</keyword>
<feature type="transmembrane region" description="Helical" evidence="7">
    <location>
        <begin position="94"/>
        <end position="112"/>
    </location>
</feature>
<keyword evidence="3" id="KW-1003">Cell membrane</keyword>
<feature type="transmembrane region" description="Helical" evidence="7">
    <location>
        <begin position="21"/>
        <end position="47"/>
    </location>
</feature>
<evidence type="ECO:0000256" key="4">
    <source>
        <dbReference type="ARBA" id="ARBA00022692"/>
    </source>
</evidence>
<gene>
    <name evidence="9" type="primary">shiA</name>
    <name evidence="9" type="ORF">ACFSCS_03130</name>
</gene>
<keyword evidence="5 7" id="KW-1133">Transmembrane helix</keyword>
<dbReference type="CDD" id="cd17369">
    <property type="entry name" value="MFS_ShiA_like"/>
    <property type="match status" value="1"/>
</dbReference>
<feature type="transmembrane region" description="Helical" evidence="7">
    <location>
        <begin position="194"/>
        <end position="213"/>
    </location>
</feature>
<evidence type="ECO:0000313" key="10">
    <source>
        <dbReference type="Proteomes" id="UP001597326"/>
    </source>
</evidence>
<comment type="caution">
    <text evidence="9">The sequence shown here is derived from an EMBL/GenBank/DDBJ whole genome shotgun (WGS) entry which is preliminary data.</text>
</comment>
<evidence type="ECO:0000256" key="6">
    <source>
        <dbReference type="ARBA" id="ARBA00023136"/>
    </source>
</evidence>
<dbReference type="InterPro" id="IPR036259">
    <property type="entry name" value="MFS_trans_sf"/>
</dbReference>
<dbReference type="PROSITE" id="PS50850">
    <property type="entry name" value="MFS"/>
    <property type="match status" value="1"/>
</dbReference>
<feature type="transmembrane region" description="Helical" evidence="7">
    <location>
        <begin position="260"/>
        <end position="284"/>
    </location>
</feature>
<accession>A0ABW4RSW9</accession>
<dbReference type="SUPFAM" id="SSF103473">
    <property type="entry name" value="MFS general substrate transporter"/>
    <property type="match status" value="1"/>
</dbReference>
<evidence type="ECO:0000256" key="2">
    <source>
        <dbReference type="ARBA" id="ARBA00022448"/>
    </source>
</evidence>
<dbReference type="PANTHER" id="PTHR43045">
    <property type="entry name" value="SHIKIMATE TRANSPORTER"/>
    <property type="match status" value="1"/>
</dbReference>
<keyword evidence="4 7" id="KW-0812">Transmembrane</keyword>
<evidence type="ECO:0000259" key="8">
    <source>
        <dbReference type="PROSITE" id="PS50850"/>
    </source>
</evidence>
<feature type="domain" description="Major facilitator superfamily (MFS) profile" evidence="8">
    <location>
        <begin position="21"/>
        <end position="446"/>
    </location>
</feature>
<sequence length="453" mass="48270">MSTQTSQPARPTITAAQSRRAAFGGFMGAVVEWYDFLLYGLLAGMVFNTDFFPSTDPAIGVISAFAVFGVGFLFRPLGGLFFGHHGDRLGAKRMLTWTMLLAGGATVAMGFLPTYHQVGLAAPVMLVALRALQGFAIGGEWGGASLMAVSQAPAGRRAFFSSGVQIGYSVGLLMANAAVMVMSSVLSEEAFASWGWRVPFWLALPLVLLGLWVRAGVLDVHHATGTEPTAAQLAPELDTGQPLRNRRLPLLDALAENPRAFALMIAMRLGEMFSMYLVATFALSYSTNTLGWSRDFFLDVGLVVGGVGAVSIPLWAYLSDRVGRRVVYVTGACVAAALAFPFFWAMQGHRLLLTMVIAVLLVNVGHDMMVAVQQPIFTDLFGARYRYSGAGFGYQVAAVVAGGFTPFIASWLVHATGSWHSVAAYLLAGCLVSAVVGAVARHPEPQLVVSTVD</sequence>
<dbReference type="Gene3D" id="1.20.1250.20">
    <property type="entry name" value="MFS general substrate transporter like domains"/>
    <property type="match status" value="2"/>
</dbReference>
<evidence type="ECO:0000256" key="5">
    <source>
        <dbReference type="ARBA" id="ARBA00022989"/>
    </source>
</evidence>
<dbReference type="InterPro" id="IPR020846">
    <property type="entry name" value="MFS_dom"/>
</dbReference>
<evidence type="ECO:0000256" key="7">
    <source>
        <dbReference type="SAM" id="Phobius"/>
    </source>
</evidence>
<feature type="transmembrane region" description="Helical" evidence="7">
    <location>
        <begin position="158"/>
        <end position="182"/>
    </location>
</feature>
<feature type="transmembrane region" description="Helical" evidence="7">
    <location>
        <begin position="325"/>
        <end position="345"/>
    </location>
</feature>
<feature type="transmembrane region" description="Helical" evidence="7">
    <location>
        <begin position="59"/>
        <end position="82"/>
    </location>
</feature>